<keyword evidence="4" id="KW-1185">Reference proteome</keyword>
<evidence type="ECO:0000313" key="4">
    <source>
        <dbReference type="Proteomes" id="UP000823941"/>
    </source>
</evidence>
<dbReference type="InterPro" id="IPR011011">
    <property type="entry name" value="Znf_FYVE_PHD"/>
</dbReference>
<comment type="caution">
    <text evidence="3">The sequence shown here is derived from an EMBL/GenBank/DDBJ whole genome shotgun (WGS) entry which is preliminary data.</text>
</comment>
<feature type="region of interest" description="Disordered" evidence="1">
    <location>
        <begin position="72"/>
        <end position="130"/>
    </location>
</feature>
<name>A0ABQ7R7B4_PLUXY</name>
<feature type="compositionally biased region" description="Acidic residues" evidence="1">
    <location>
        <begin position="113"/>
        <end position="129"/>
    </location>
</feature>
<organism evidence="3 4">
    <name type="scientific">Plutella xylostella</name>
    <name type="common">Diamondback moth</name>
    <name type="synonym">Plutella maculipennis</name>
    <dbReference type="NCBI Taxonomy" id="51655"/>
    <lineage>
        <taxon>Eukaryota</taxon>
        <taxon>Metazoa</taxon>
        <taxon>Ecdysozoa</taxon>
        <taxon>Arthropoda</taxon>
        <taxon>Hexapoda</taxon>
        <taxon>Insecta</taxon>
        <taxon>Pterygota</taxon>
        <taxon>Neoptera</taxon>
        <taxon>Endopterygota</taxon>
        <taxon>Lepidoptera</taxon>
        <taxon>Glossata</taxon>
        <taxon>Ditrysia</taxon>
        <taxon>Yponomeutoidea</taxon>
        <taxon>Plutellidae</taxon>
        <taxon>Plutella</taxon>
    </lineage>
</organism>
<proteinExistence type="predicted"/>
<accession>A0ABQ7R7B4</accession>
<dbReference type="Proteomes" id="UP000823941">
    <property type="component" value="Chromosome 1"/>
</dbReference>
<sequence>MSCRKCSLLVDDACRLRCTICKKTYHYFCEDMPEDVYENLSYIRKYFWYCQRCDMACSGLLVPAAFPSLNPPRSYDMRGPTTTPDEGNGSGSPEDEREDSSSDEATDTSSSDEASETDTSDSELTESSDDEARVVRLTLESRIDVWSNKVDEYYIRMSAIEERVVQLEAEWAALDRIHESMSGLKYMMSQIEASYNRQEQHQRLKNIEIQGLPEMPQENLIGVVQLIAYIVGFIVQADAIEFATRIRLAEKPENSGFVKPVIVKFVSQEYKNMLMAAVKQRRGVTTMDLGYPGDARQVFLNEHLTPANKALLRRARLLCKMHNFKYCWTKNGEIYVQKKDGSPTLAITSEADLKKIK</sequence>
<dbReference type="SUPFAM" id="SSF57903">
    <property type="entry name" value="FYVE/PHD zinc finger"/>
    <property type="match status" value="1"/>
</dbReference>
<reference evidence="3 4" key="1">
    <citation type="submission" date="2021-06" db="EMBL/GenBank/DDBJ databases">
        <title>A haploid diamondback moth (Plutella xylostella L.) genome assembly resolves 31 chromosomes and identifies a diamide resistance mutation.</title>
        <authorList>
            <person name="Ward C.M."/>
            <person name="Perry K.D."/>
            <person name="Baker G."/>
            <person name="Powis K."/>
            <person name="Heckel D.G."/>
            <person name="Baxter S.W."/>
        </authorList>
    </citation>
    <scope>NUCLEOTIDE SEQUENCE [LARGE SCALE GENOMIC DNA]</scope>
    <source>
        <strain evidence="3 4">LV</strain>
        <tissue evidence="3">Single pupa</tissue>
    </source>
</reference>
<evidence type="ECO:0000259" key="2">
    <source>
        <dbReference type="Pfam" id="PF25298"/>
    </source>
</evidence>
<feature type="compositionally biased region" description="Acidic residues" evidence="1">
    <location>
        <begin position="93"/>
        <end position="106"/>
    </location>
</feature>
<evidence type="ECO:0000313" key="3">
    <source>
        <dbReference type="EMBL" id="KAG7313192.1"/>
    </source>
</evidence>
<gene>
    <name evidence="3" type="ORF">JYU34_000287</name>
</gene>
<dbReference type="InterPro" id="IPR057251">
    <property type="entry name" value="FP_C"/>
</dbReference>
<dbReference type="EMBL" id="JAHIBW010000001">
    <property type="protein sequence ID" value="KAG7313192.1"/>
    <property type="molecule type" value="Genomic_DNA"/>
</dbReference>
<protein>
    <recommendedName>
        <fullName evidence="2">FP protein C-terminal domain-containing protein</fullName>
    </recommendedName>
</protein>
<feature type="domain" description="FP protein C-terminal" evidence="2">
    <location>
        <begin position="305"/>
        <end position="357"/>
    </location>
</feature>
<dbReference type="Pfam" id="PF25298">
    <property type="entry name" value="Baculo_FP_2nd"/>
    <property type="match status" value="1"/>
</dbReference>
<evidence type="ECO:0000256" key="1">
    <source>
        <dbReference type="SAM" id="MobiDB-lite"/>
    </source>
</evidence>